<name>A0A6D2HZD4_9BRAS</name>
<evidence type="ECO:0000313" key="8">
    <source>
        <dbReference type="Proteomes" id="UP000467841"/>
    </source>
</evidence>
<keyword evidence="8" id="KW-1185">Reference proteome</keyword>
<dbReference type="Pfam" id="PF03106">
    <property type="entry name" value="WRKY"/>
    <property type="match status" value="1"/>
</dbReference>
<sequence length="254" mass="28616">MYSERDHKTLVALLRGQVSANTLKALIANREISSASTEPLINTILDSFSLALSFMDSPTPLPHHESFTQNMAGPVSGISSLKKKICQAQVIEHYIDDSPTPLLDDGFSWRKYGQKTIKTSPHQRCYFRCTYAKEKNCKAAKRVQKIKDNPPVYRTTYVGKHTCEAPAFAVFTNNEDTYGSKMIEFDKCDHVMSESVTPQVASIDHQAVAMEDKATDHIMNQECDDNEFLVDVDNLWACYFPPLSPGDLMFFDNT</sequence>
<evidence type="ECO:0000256" key="1">
    <source>
        <dbReference type="ARBA" id="ARBA00004123"/>
    </source>
</evidence>
<comment type="subcellular location">
    <subcellularLocation>
        <location evidence="1">Nucleus</location>
    </subcellularLocation>
</comment>
<proteinExistence type="predicted"/>
<dbReference type="InterPro" id="IPR044810">
    <property type="entry name" value="WRKY_plant"/>
</dbReference>
<dbReference type="OrthoDB" id="2021064at2759"/>
<dbReference type="Gene3D" id="2.20.25.80">
    <property type="entry name" value="WRKY domain"/>
    <property type="match status" value="1"/>
</dbReference>
<evidence type="ECO:0000259" key="6">
    <source>
        <dbReference type="PROSITE" id="PS50811"/>
    </source>
</evidence>
<dbReference type="SMART" id="SM00774">
    <property type="entry name" value="WRKY"/>
    <property type="match status" value="1"/>
</dbReference>
<dbReference type="GO" id="GO:0005634">
    <property type="term" value="C:nucleus"/>
    <property type="evidence" value="ECO:0007669"/>
    <property type="project" value="UniProtKB-SubCell"/>
</dbReference>
<gene>
    <name evidence="7" type="ORF">MERR_LOCUS7225</name>
</gene>
<dbReference type="PANTHER" id="PTHR31282">
    <property type="entry name" value="WRKY TRANSCRIPTION FACTOR 21-RELATED"/>
    <property type="match status" value="1"/>
</dbReference>
<dbReference type="GO" id="GO:0043565">
    <property type="term" value="F:sequence-specific DNA binding"/>
    <property type="evidence" value="ECO:0007669"/>
    <property type="project" value="InterPro"/>
</dbReference>
<dbReference type="InterPro" id="IPR003657">
    <property type="entry name" value="WRKY_dom"/>
</dbReference>
<organism evidence="7 8">
    <name type="scientific">Microthlaspi erraticum</name>
    <dbReference type="NCBI Taxonomy" id="1685480"/>
    <lineage>
        <taxon>Eukaryota</taxon>
        <taxon>Viridiplantae</taxon>
        <taxon>Streptophyta</taxon>
        <taxon>Embryophyta</taxon>
        <taxon>Tracheophyta</taxon>
        <taxon>Spermatophyta</taxon>
        <taxon>Magnoliopsida</taxon>
        <taxon>eudicotyledons</taxon>
        <taxon>Gunneridae</taxon>
        <taxon>Pentapetalae</taxon>
        <taxon>rosids</taxon>
        <taxon>malvids</taxon>
        <taxon>Brassicales</taxon>
        <taxon>Brassicaceae</taxon>
        <taxon>Coluteocarpeae</taxon>
        <taxon>Microthlaspi</taxon>
    </lineage>
</organism>
<keyword evidence="2" id="KW-0805">Transcription regulation</keyword>
<dbReference type="Proteomes" id="UP000467841">
    <property type="component" value="Unassembled WGS sequence"/>
</dbReference>
<dbReference type="AlphaFoldDB" id="A0A6D2HZD4"/>
<feature type="domain" description="WRKY" evidence="6">
    <location>
        <begin position="98"/>
        <end position="166"/>
    </location>
</feature>
<dbReference type="EMBL" id="CACVBM020000510">
    <property type="protein sequence ID" value="CAA7019990.1"/>
    <property type="molecule type" value="Genomic_DNA"/>
</dbReference>
<evidence type="ECO:0000256" key="2">
    <source>
        <dbReference type="ARBA" id="ARBA00023015"/>
    </source>
</evidence>
<evidence type="ECO:0000256" key="3">
    <source>
        <dbReference type="ARBA" id="ARBA00023125"/>
    </source>
</evidence>
<keyword evidence="5" id="KW-0539">Nucleus</keyword>
<reference evidence="7" key="1">
    <citation type="submission" date="2020-01" db="EMBL/GenBank/DDBJ databases">
        <authorList>
            <person name="Mishra B."/>
        </authorList>
    </citation>
    <scope>NUCLEOTIDE SEQUENCE [LARGE SCALE GENOMIC DNA]</scope>
</reference>
<dbReference type="GO" id="GO:0003700">
    <property type="term" value="F:DNA-binding transcription factor activity"/>
    <property type="evidence" value="ECO:0007669"/>
    <property type="project" value="InterPro"/>
</dbReference>
<accession>A0A6D2HZD4</accession>
<comment type="caution">
    <text evidence="7">The sequence shown here is derived from an EMBL/GenBank/DDBJ whole genome shotgun (WGS) entry which is preliminary data.</text>
</comment>
<evidence type="ECO:0000256" key="4">
    <source>
        <dbReference type="ARBA" id="ARBA00023163"/>
    </source>
</evidence>
<dbReference type="PROSITE" id="PS50811">
    <property type="entry name" value="WRKY"/>
    <property type="match status" value="1"/>
</dbReference>
<evidence type="ECO:0000256" key="5">
    <source>
        <dbReference type="ARBA" id="ARBA00023242"/>
    </source>
</evidence>
<keyword evidence="4" id="KW-0804">Transcription</keyword>
<dbReference type="SUPFAM" id="SSF118290">
    <property type="entry name" value="WRKY DNA-binding domain"/>
    <property type="match status" value="1"/>
</dbReference>
<dbReference type="InterPro" id="IPR036576">
    <property type="entry name" value="WRKY_dom_sf"/>
</dbReference>
<protein>
    <recommendedName>
        <fullName evidence="6">WRKY domain-containing protein</fullName>
    </recommendedName>
</protein>
<evidence type="ECO:0000313" key="7">
    <source>
        <dbReference type="EMBL" id="CAA7019990.1"/>
    </source>
</evidence>
<keyword evidence="3" id="KW-0238">DNA-binding</keyword>